<dbReference type="InterPro" id="IPR045051">
    <property type="entry name" value="SBT"/>
</dbReference>
<evidence type="ECO:0000259" key="3">
    <source>
        <dbReference type="Pfam" id="PF05922"/>
    </source>
</evidence>
<protein>
    <submittedName>
        <fullName evidence="4">Inhibitor I9 domain-containing protein</fullName>
    </submittedName>
</protein>
<organism evidence="4 5">
    <name type="scientific">Heracleum sosnowskyi</name>
    <dbReference type="NCBI Taxonomy" id="360622"/>
    <lineage>
        <taxon>Eukaryota</taxon>
        <taxon>Viridiplantae</taxon>
        <taxon>Streptophyta</taxon>
        <taxon>Embryophyta</taxon>
        <taxon>Tracheophyta</taxon>
        <taxon>Spermatophyta</taxon>
        <taxon>Magnoliopsida</taxon>
        <taxon>eudicotyledons</taxon>
        <taxon>Gunneridae</taxon>
        <taxon>Pentapetalae</taxon>
        <taxon>asterids</taxon>
        <taxon>campanulids</taxon>
        <taxon>Apiales</taxon>
        <taxon>Apiaceae</taxon>
        <taxon>Apioideae</taxon>
        <taxon>apioid superclade</taxon>
        <taxon>Tordylieae</taxon>
        <taxon>Tordyliinae</taxon>
        <taxon>Heracleum</taxon>
    </lineage>
</organism>
<comment type="caution">
    <text evidence="4">The sequence shown here is derived from an EMBL/GenBank/DDBJ whole genome shotgun (WGS) entry which is preliminary data.</text>
</comment>
<evidence type="ECO:0000256" key="1">
    <source>
        <dbReference type="ARBA" id="ARBA00011073"/>
    </source>
</evidence>
<evidence type="ECO:0000256" key="2">
    <source>
        <dbReference type="ARBA" id="ARBA00022729"/>
    </source>
</evidence>
<keyword evidence="5" id="KW-1185">Reference proteome</keyword>
<dbReference type="InterPro" id="IPR010259">
    <property type="entry name" value="S8pro/Inhibitor_I9"/>
</dbReference>
<dbReference type="Pfam" id="PF05922">
    <property type="entry name" value="Inhibitor_I9"/>
    <property type="match status" value="1"/>
</dbReference>
<sequence>MVFSGDCSSSAVQFHSTLLYTYTTAYHGFAASLSLEEAQQLRQSDSVIDIQEESIYTLDTTWTPEFLGLNREVDLWAGYTLQEFNDASQDIIIGGLDSGVWPESSSFKDNDIPDCL</sequence>
<reference evidence="4" key="1">
    <citation type="submission" date="2023-02" db="EMBL/GenBank/DDBJ databases">
        <title>Genome of toxic invasive species Heracleum sosnowskyi carries increased number of genes despite the absence of recent whole-genome duplications.</title>
        <authorList>
            <person name="Schelkunov M."/>
            <person name="Shtratnikova V."/>
            <person name="Makarenko M."/>
            <person name="Klepikova A."/>
            <person name="Omelchenko D."/>
            <person name="Novikova G."/>
            <person name="Obukhova E."/>
            <person name="Bogdanov V."/>
            <person name="Penin A."/>
            <person name="Logacheva M."/>
        </authorList>
    </citation>
    <scope>NUCLEOTIDE SEQUENCE</scope>
    <source>
        <strain evidence="4">Hsosn_3</strain>
        <tissue evidence="4">Leaf</tissue>
    </source>
</reference>
<comment type="similarity">
    <text evidence="1">Belongs to the peptidase S8 family.</text>
</comment>
<dbReference type="SUPFAM" id="SSF54897">
    <property type="entry name" value="Protease propeptides/inhibitors"/>
    <property type="match status" value="1"/>
</dbReference>
<evidence type="ECO:0000313" key="4">
    <source>
        <dbReference type="EMBL" id="KAK1354950.1"/>
    </source>
</evidence>
<dbReference type="Proteomes" id="UP001237642">
    <property type="component" value="Unassembled WGS sequence"/>
</dbReference>
<dbReference type="PANTHER" id="PTHR10795">
    <property type="entry name" value="PROPROTEIN CONVERTASE SUBTILISIN/KEXIN"/>
    <property type="match status" value="1"/>
</dbReference>
<accession>A0AAD8GTF4</accession>
<proteinExistence type="inferred from homology"/>
<dbReference type="Gene3D" id="3.30.70.80">
    <property type="entry name" value="Peptidase S8 propeptide/proteinase inhibitor I9"/>
    <property type="match status" value="1"/>
</dbReference>
<gene>
    <name evidence="4" type="ORF">POM88_048206</name>
</gene>
<name>A0AAD8GTF4_9APIA</name>
<dbReference type="AlphaFoldDB" id="A0AAD8GTF4"/>
<reference evidence="4" key="2">
    <citation type="submission" date="2023-05" db="EMBL/GenBank/DDBJ databases">
        <authorList>
            <person name="Schelkunov M.I."/>
        </authorList>
    </citation>
    <scope>NUCLEOTIDE SEQUENCE</scope>
    <source>
        <strain evidence="4">Hsosn_3</strain>
        <tissue evidence="4">Leaf</tissue>
    </source>
</reference>
<dbReference type="EMBL" id="JAUIZM010000011">
    <property type="protein sequence ID" value="KAK1354950.1"/>
    <property type="molecule type" value="Genomic_DNA"/>
</dbReference>
<keyword evidence="2" id="KW-0732">Signal</keyword>
<evidence type="ECO:0000313" key="5">
    <source>
        <dbReference type="Proteomes" id="UP001237642"/>
    </source>
</evidence>
<feature type="domain" description="Inhibitor I9" evidence="3">
    <location>
        <begin position="15"/>
        <end position="58"/>
    </location>
</feature>
<dbReference type="InterPro" id="IPR037045">
    <property type="entry name" value="S8pro/Inhibitor_I9_sf"/>
</dbReference>